<reference evidence="4 5" key="1">
    <citation type="submission" date="2019-08" db="EMBL/GenBank/DDBJ databases">
        <title>In-depth cultivation of the pig gut microbiome towards novel bacterial diversity and tailored functional studies.</title>
        <authorList>
            <person name="Wylensek D."/>
            <person name="Hitch T.C.A."/>
            <person name="Clavel T."/>
        </authorList>
    </citation>
    <scope>NUCLEOTIDE SEQUENCE [LARGE SCALE GENOMIC DNA]</scope>
    <source>
        <strain evidence="4 5">WCA-380-WT-2B</strain>
    </source>
</reference>
<comment type="caution">
    <text evidence="4">The sequence shown here is derived from an EMBL/GenBank/DDBJ whole genome shotgun (WGS) entry which is preliminary data.</text>
</comment>
<evidence type="ECO:0000313" key="4">
    <source>
        <dbReference type="EMBL" id="MSS77493.1"/>
    </source>
</evidence>
<dbReference type="GO" id="GO:0030976">
    <property type="term" value="F:thiamine pyrophosphate binding"/>
    <property type="evidence" value="ECO:0007669"/>
    <property type="project" value="TreeGrafter"/>
</dbReference>
<evidence type="ECO:0000256" key="2">
    <source>
        <dbReference type="SAM" id="MobiDB-lite"/>
    </source>
</evidence>
<feature type="compositionally biased region" description="Basic and acidic residues" evidence="2">
    <location>
        <begin position="26"/>
        <end position="37"/>
    </location>
</feature>
<keyword evidence="5" id="KW-1185">Reference proteome</keyword>
<dbReference type="InterPro" id="IPR026045">
    <property type="entry name" value="Ferric-bd"/>
</dbReference>
<dbReference type="EMBL" id="VULQ01000003">
    <property type="protein sequence ID" value="MSS77493.1"/>
    <property type="molecule type" value="Genomic_DNA"/>
</dbReference>
<dbReference type="PANTHER" id="PTHR30006">
    <property type="entry name" value="THIAMINE-BINDING PERIPLASMIC PROTEIN-RELATED"/>
    <property type="match status" value="1"/>
</dbReference>
<dbReference type="GO" id="GO:0015888">
    <property type="term" value="P:thiamine transport"/>
    <property type="evidence" value="ECO:0007669"/>
    <property type="project" value="TreeGrafter"/>
</dbReference>
<dbReference type="PROSITE" id="PS51257">
    <property type="entry name" value="PROKAR_LIPOPROTEIN"/>
    <property type="match status" value="1"/>
</dbReference>
<gene>
    <name evidence="4" type="ORF">FYJ26_03575</name>
</gene>
<proteinExistence type="predicted"/>
<dbReference type="PANTHER" id="PTHR30006:SF2">
    <property type="entry name" value="ABC TRANSPORTER SUBSTRATE-BINDING PROTEIN"/>
    <property type="match status" value="1"/>
</dbReference>
<name>A0A6N7VTU3_9FIRM</name>
<dbReference type="PIRSF" id="PIRSF002825">
    <property type="entry name" value="CfbpA"/>
    <property type="match status" value="1"/>
</dbReference>
<dbReference type="RefSeq" id="WP_154539681.1">
    <property type="nucleotide sequence ID" value="NZ_VULQ01000003.1"/>
</dbReference>
<dbReference type="AlphaFoldDB" id="A0A6N7VTU3"/>
<dbReference type="Pfam" id="PF13416">
    <property type="entry name" value="SBP_bac_8"/>
    <property type="match status" value="1"/>
</dbReference>
<dbReference type="GO" id="GO:0030288">
    <property type="term" value="C:outer membrane-bounded periplasmic space"/>
    <property type="evidence" value="ECO:0007669"/>
    <property type="project" value="TreeGrafter"/>
</dbReference>
<organism evidence="4 5">
    <name type="scientific">Anaerococcus porci</name>
    <dbReference type="NCBI Taxonomy" id="2652269"/>
    <lineage>
        <taxon>Bacteria</taxon>
        <taxon>Bacillati</taxon>
        <taxon>Bacillota</taxon>
        <taxon>Tissierellia</taxon>
        <taxon>Tissierellales</taxon>
        <taxon>Peptoniphilaceae</taxon>
        <taxon>Anaerococcus</taxon>
    </lineage>
</organism>
<feature type="chain" id="PRO_5038495483" evidence="3">
    <location>
        <begin position="22"/>
        <end position="351"/>
    </location>
</feature>
<dbReference type="Gene3D" id="3.40.190.10">
    <property type="entry name" value="Periplasmic binding protein-like II"/>
    <property type="match status" value="2"/>
</dbReference>
<evidence type="ECO:0000256" key="3">
    <source>
        <dbReference type="SAM" id="SignalP"/>
    </source>
</evidence>
<keyword evidence="1 3" id="KW-0732">Signal</keyword>
<dbReference type="GO" id="GO:0030975">
    <property type="term" value="F:thiamine binding"/>
    <property type="evidence" value="ECO:0007669"/>
    <property type="project" value="TreeGrafter"/>
</dbReference>
<dbReference type="Proteomes" id="UP000441925">
    <property type="component" value="Unassembled WGS sequence"/>
</dbReference>
<evidence type="ECO:0000256" key="1">
    <source>
        <dbReference type="ARBA" id="ARBA00022729"/>
    </source>
</evidence>
<accession>A0A6N7VTU3</accession>
<protein>
    <submittedName>
        <fullName evidence="4">Extracellular solute-binding protein</fullName>
    </submittedName>
</protein>
<feature type="region of interest" description="Disordered" evidence="2">
    <location>
        <begin position="22"/>
        <end position="42"/>
    </location>
</feature>
<sequence>MKKKIFAILSLALAISLTACSSNDSGGKDVSNDKQTKENSSNTLVVYSPNSEGIVSSIIPAFEESTGINVELQQAGTGELFTKLKGEKAQPVADVIWGSAYSLFYENKDLFDEYVSTNDSELIKEYQHNEFIPAADKLDGSCIIINKDLVKDIKIEGYEDLLNPELKGKIATADPTSSSSAFCHLTNMLKVMGGYEDEKAWQYVKDLFTNVDGKIQSSSSSVYKTVADGEMAVGLSYEDPVMQLKKDGADNIDIVYMKEGSIFLPSVTAIVKNAPNQENAKKFIDFITSKEAQQILASQTTNRPVRDDVEMNDYMKDLKDIKLDQEDYEYVTSHQKEIVEKYKEIFADIQG</sequence>
<feature type="signal peptide" evidence="3">
    <location>
        <begin position="1"/>
        <end position="21"/>
    </location>
</feature>
<evidence type="ECO:0000313" key="5">
    <source>
        <dbReference type="Proteomes" id="UP000441925"/>
    </source>
</evidence>
<dbReference type="SUPFAM" id="SSF53850">
    <property type="entry name" value="Periplasmic binding protein-like II"/>
    <property type="match status" value="1"/>
</dbReference>
<dbReference type="InterPro" id="IPR006059">
    <property type="entry name" value="SBP"/>
</dbReference>